<gene>
    <name evidence="1" type="ORF">Tci_590100</name>
</gene>
<sequence length="93" mass="10351">MEDENLSTISKTELEDVIKSSVKNLVPIPSESEGIFDDTCDVPFCDNSPPLDVLNDHFELFSDFKDDCTSSDDDSFKDIDYAEDHLPILSSSA</sequence>
<protein>
    <recommendedName>
        <fullName evidence="2">Reverse transcriptase domain-containing protein</fullName>
    </recommendedName>
</protein>
<comment type="caution">
    <text evidence="1">The sequence shown here is derived from an EMBL/GenBank/DDBJ whole genome shotgun (WGS) entry which is preliminary data.</text>
</comment>
<accession>A0A699J7Q3</accession>
<proteinExistence type="predicted"/>
<name>A0A699J7Q3_TANCI</name>
<dbReference type="EMBL" id="BKCJ010381588">
    <property type="protein sequence ID" value="GFA18128.1"/>
    <property type="molecule type" value="Genomic_DNA"/>
</dbReference>
<organism evidence="1">
    <name type="scientific">Tanacetum cinerariifolium</name>
    <name type="common">Dalmatian daisy</name>
    <name type="synonym">Chrysanthemum cinerariifolium</name>
    <dbReference type="NCBI Taxonomy" id="118510"/>
    <lineage>
        <taxon>Eukaryota</taxon>
        <taxon>Viridiplantae</taxon>
        <taxon>Streptophyta</taxon>
        <taxon>Embryophyta</taxon>
        <taxon>Tracheophyta</taxon>
        <taxon>Spermatophyta</taxon>
        <taxon>Magnoliopsida</taxon>
        <taxon>eudicotyledons</taxon>
        <taxon>Gunneridae</taxon>
        <taxon>Pentapetalae</taxon>
        <taxon>asterids</taxon>
        <taxon>campanulids</taxon>
        <taxon>Asterales</taxon>
        <taxon>Asteraceae</taxon>
        <taxon>Asteroideae</taxon>
        <taxon>Anthemideae</taxon>
        <taxon>Anthemidinae</taxon>
        <taxon>Tanacetum</taxon>
    </lineage>
</organism>
<evidence type="ECO:0008006" key="2">
    <source>
        <dbReference type="Google" id="ProtNLM"/>
    </source>
</evidence>
<reference evidence="1" key="1">
    <citation type="journal article" date="2019" name="Sci. Rep.">
        <title>Draft genome of Tanacetum cinerariifolium, the natural source of mosquito coil.</title>
        <authorList>
            <person name="Yamashiro T."/>
            <person name="Shiraishi A."/>
            <person name="Satake H."/>
            <person name="Nakayama K."/>
        </authorList>
    </citation>
    <scope>NUCLEOTIDE SEQUENCE</scope>
</reference>
<dbReference type="AlphaFoldDB" id="A0A699J7Q3"/>
<evidence type="ECO:0000313" key="1">
    <source>
        <dbReference type="EMBL" id="GFA18128.1"/>
    </source>
</evidence>